<evidence type="ECO:0000256" key="6">
    <source>
        <dbReference type="ARBA" id="ARBA00037818"/>
    </source>
</evidence>
<reference evidence="10" key="1">
    <citation type="journal article" date="2013" name="Genetics">
        <title>The draft genome and transcriptome of Panagrellus redivivus are shaped by the harsh demands of a free-living lifestyle.</title>
        <authorList>
            <person name="Srinivasan J."/>
            <person name="Dillman A.R."/>
            <person name="Macchietto M.G."/>
            <person name="Heikkinen L."/>
            <person name="Lakso M."/>
            <person name="Fracchia K.M."/>
            <person name="Antoshechkin I."/>
            <person name="Mortazavi A."/>
            <person name="Wong G."/>
            <person name="Sternberg P.W."/>
        </authorList>
    </citation>
    <scope>NUCLEOTIDE SEQUENCE [LARGE SCALE GENOMIC DNA]</scope>
    <source>
        <strain evidence="10">MT8872</strain>
    </source>
</reference>
<dbReference type="Pfam" id="PF00635">
    <property type="entry name" value="Motile_Sperm"/>
    <property type="match status" value="1"/>
</dbReference>
<keyword evidence="3 7" id="KW-0206">Cytoskeleton</keyword>
<evidence type="ECO:0000256" key="8">
    <source>
        <dbReference type="SAM" id="MobiDB-lite"/>
    </source>
</evidence>
<evidence type="ECO:0000256" key="2">
    <source>
        <dbReference type="ARBA" id="ARBA00022490"/>
    </source>
</evidence>
<dbReference type="InterPro" id="IPR000535">
    <property type="entry name" value="MSP_dom"/>
</dbReference>
<dbReference type="PANTHER" id="PTHR22920">
    <property type="entry name" value="MAJOR SPERM PROTEIN"/>
    <property type="match status" value="1"/>
</dbReference>
<evidence type="ECO:0000256" key="4">
    <source>
        <dbReference type="ARBA" id="ARBA00023273"/>
    </source>
</evidence>
<evidence type="ECO:0000313" key="11">
    <source>
        <dbReference type="WBParaSite" id="Pan_g14468.t1"/>
    </source>
</evidence>
<reference evidence="11" key="2">
    <citation type="submission" date="2020-10" db="UniProtKB">
        <authorList>
            <consortium name="WormBaseParasite"/>
        </authorList>
    </citation>
    <scope>IDENTIFICATION</scope>
</reference>
<comment type="subcellular location">
    <subcellularLocation>
        <location evidence="6">Cell projection</location>
        <location evidence="6">Pseudopodium</location>
    </subcellularLocation>
    <subcellularLocation>
        <location evidence="1">Cytoplasm</location>
        <location evidence="1">Cytoskeleton</location>
    </subcellularLocation>
</comment>
<dbReference type="SUPFAM" id="SSF49354">
    <property type="entry name" value="PapD-like"/>
    <property type="match status" value="1"/>
</dbReference>
<dbReference type="Gene3D" id="2.60.40.10">
    <property type="entry name" value="Immunoglobulins"/>
    <property type="match status" value="1"/>
</dbReference>
<organism evidence="10 11">
    <name type="scientific">Panagrellus redivivus</name>
    <name type="common">Microworm</name>
    <dbReference type="NCBI Taxonomy" id="6233"/>
    <lineage>
        <taxon>Eukaryota</taxon>
        <taxon>Metazoa</taxon>
        <taxon>Ecdysozoa</taxon>
        <taxon>Nematoda</taxon>
        <taxon>Chromadorea</taxon>
        <taxon>Rhabditida</taxon>
        <taxon>Tylenchina</taxon>
        <taxon>Panagrolaimomorpha</taxon>
        <taxon>Panagrolaimoidea</taxon>
        <taxon>Panagrolaimidae</taxon>
        <taxon>Panagrellus</taxon>
    </lineage>
</organism>
<dbReference type="Proteomes" id="UP000492821">
    <property type="component" value="Unassembled WGS sequence"/>
</dbReference>
<proteinExistence type="predicted"/>
<dbReference type="InterPro" id="IPR013783">
    <property type="entry name" value="Ig-like_fold"/>
</dbReference>
<dbReference type="GO" id="GO:0005856">
    <property type="term" value="C:cytoskeleton"/>
    <property type="evidence" value="ECO:0007669"/>
    <property type="project" value="UniProtKB-SubCell"/>
</dbReference>
<dbReference type="PROSITE" id="PS50202">
    <property type="entry name" value="MSP"/>
    <property type="match status" value="1"/>
</dbReference>
<evidence type="ECO:0000256" key="3">
    <source>
        <dbReference type="ARBA" id="ARBA00023212"/>
    </source>
</evidence>
<comment type="function">
    <text evidence="5 7">Central component in molecular interactions underlying sperm crawling. Forms an extensive filament system that extends from sperm villipoda, along the leading edge of the pseudopod.</text>
</comment>
<dbReference type="InterPro" id="IPR051155">
    <property type="entry name" value="Nematode_MSP"/>
</dbReference>
<accession>A0A7E4UYR8</accession>
<feature type="compositionally biased region" description="Basic and acidic residues" evidence="8">
    <location>
        <begin position="17"/>
        <end position="27"/>
    </location>
</feature>
<name>A0A7E4UYR8_PANRE</name>
<feature type="region of interest" description="Disordered" evidence="8">
    <location>
        <begin position="1"/>
        <end position="47"/>
    </location>
</feature>
<protein>
    <recommendedName>
        <fullName evidence="7">Major sperm protein</fullName>
    </recommendedName>
</protein>
<evidence type="ECO:0000256" key="1">
    <source>
        <dbReference type="ARBA" id="ARBA00004245"/>
    </source>
</evidence>
<dbReference type="AlphaFoldDB" id="A0A7E4UYR8"/>
<keyword evidence="10" id="KW-1185">Reference proteome</keyword>
<dbReference type="InterPro" id="IPR008962">
    <property type="entry name" value="PapD-like_sf"/>
</dbReference>
<dbReference type="PANTHER" id="PTHR22920:SF7">
    <property type="entry name" value="MSP DOMAIN-CONTAINING PROTEIN-RELATED"/>
    <property type="match status" value="1"/>
</dbReference>
<dbReference type="WBParaSite" id="Pan_g14468.t1">
    <property type="protein sequence ID" value="Pan_g14468.t1"/>
    <property type="gene ID" value="Pan_g14468"/>
</dbReference>
<keyword evidence="2" id="KW-0963">Cytoplasm</keyword>
<evidence type="ECO:0000256" key="7">
    <source>
        <dbReference type="RuleBase" id="RU003425"/>
    </source>
</evidence>
<evidence type="ECO:0000256" key="5">
    <source>
        <dbReference type="ARBA" id="ARBA00037744"/>
    </source>
</evidence>
<keyword evidence="4" id="KW-0966">Cell projection</keyword>
<sequence>MASGGPTPLQTMRPRRRLTDVSMRRVSDSTTSIVRSAPNKSAPPPYPNTIEIEPSTKIAFNAPFRVSHVYHLSITNTTSWRISWMVKTTNQTRLSVIPSCGILDPKENIMCGVSCNSFKSGTNEPVDDRVIIEWMNTPKGATKTFHRELFEQGEVLIRRKNLPVEYNP</sequence>
<feature type="domain" description="MSP" evidence="9">
    <location>
        <begin position="49"/>
        <end position="167"/>
    </location>
</feature>
<evidence type="ECO:0000259" key="9">
    <source>
        <dbReference type="PROSITE" id="PS50202"/>
    </source>
</evidence>
<evidence type="ECO:0000313" key="10">
    <source>
        <dbReference type="Proteomes" id="UP000492821"/>
    </source>
</evidence>
<dbReference type="GO" id="GO:0031143">
    <property type="term" value="C:pseudopodium"/>
    <property type="evidence" value="ECO:0007669"/>
    <property type="project" value="UniProtKB-SubCell"/>
</dbReference>